<proteinExistence type="predicted"/>
<protein>
    <recommendedName>
        <fullName evidence="1">2EXR domain-containing protein</fullName>
    </recommendedName>
</protein>
<accession>A0A2T3AZQ5</accession>
<gene>
    <name evidence="2" type="ORF">M430DRAFT_35350</name>
</gene>
<dbReference type="RefSeq" id="XP_024720148.1">
    <property type="nucleotide sequence ID" value="XM_024866725.1"/>
</dbReference>
<keyword evidence="3" id="KW-1185">Reference proteome</keyword>
<sequence>MPSSPASETTTPQTTFSLFSSLAPELRLKIWQYAACTPRLVPIIHDLERDICLTSSRPPAILQVCHEARDEALRAYTLSFGTRSAPARIYFNPCSDTLYLPRHRIMGYDDTLRDFRSFIIEGERACMDEVTSVAIDHVDVEAKRPWEAYNKAAFLRSFPKLKEVILVLREGRRQAALEADLELVEPRRPPEQLMDIWDEFWQGFNMEEKLLEDACRAMGKKYTKWKVPTFQIKARPSKALIVDNGPRTHNI</sequence>
<dbReference type="InParanoid" id="A0A2T3AZQ5"/>
<dbReference type="PANTHER" id="PTHR35910:SF6">
    <property type="entry name" value="2EXR DOMAIN-CONTAINING PROTEIN"/>
    <property type="match status" value="1"/>
</dbReference>
<dbReference type="Proteomes" id="UP000241818">
    <property type="component" value="Unassembled WGS sequence"/>
</dbReference>
<evidence type="ECO:0000313" key="2">
    <source>
        <dbReference type="EMBL" id="PSS16640.1"/>
    </source>
</evidence>
<reference evidence="2 3" key="1">
    <citation type="journal article" date="2018" name="New Phytol.">
        <title>Comparative genomics and transcriptomics depict ericoid mycorrhizal fungi as versatile saprotrophs and plant mutualists.</title>
        <authorList>
            <person name="Martino E."/>
            <person name="Morin E."/>
            <person name="Grelet G.A."/>
            <person name="Kuo A."/>
            <person name="Kohler A."/>
            <person name="Daghino S."/>
            <person name="Barry K.W."/>
            <person name="Cichocki N."/>
            <person name="Clum A."/>
            <person name="Dockter R.B."/>
            <person name="Hainaut M."/>
            <person name="Kuo R.C."/>
            <person name="LaButti K."/>
            <person name="Lindahl B.D."/>
            <person name="Lindquist E.A."/>
            <person name="Lipzen A."/>
            <person name="Khouja H.R."/>
            <person name="Magnuson J."/>
            <person name="Murat C."/>
            <person name="Ohm R.A."/>
            <person name="Singer S.W."/>
            <person name="Spatafora J.W."/>
            <person name="Wang M."/>
            <person name="Veneault-Fourrey C."/>
            <person name="Henrissat B."/>
            <person name="Grigoriev I.V."/>
            <person name="Martin F.M."/>
            <person name="Perotto S."/>
        </authorList>
    </citation>
    <scope>NUCLEOTIDE SEQUENCE [LARGE SCALE GENOMIC DNA]</scope>
    <source>
        <strain evidence="2 3">ATCC 22711</strain>
    </source>
</reference>
<dbReference type="GeneID" id="36574806"/>
<dbReference type="Pfam" id="PF20150">
    <property type="entry name" value="2EXR"/>
    <property type="match status" value="1"/>
</dbReference>
<dbReference type="AlphaFoldDB" id="A0A2T3AZQ5"/>
<evidence type="ECO:0000259" key="1">
    <source>
        <dbReference type="Pfam" id="PF20150"/>
    </source>
</evidence>
<dbReference type="InterPro" id="IPR045518">
    <property type="entry name" value="2EXR"/>
</dbReference>
<dbReference type="EMBL" id="KZ679012">
    <property type="protein sequence ID" value="PSS16640.1"/>
    <property type="molecule type" value="Genomic_DNA"/>
</dbReference>
<organism evidence="2 3">
    <name type="scientific">Amorphotheca resinae ATCC 22711</name>
    <dbReference type="NCBI Taxonomy" id="857342"/>
    <lineage>
        <taxon>Eukaryota</taxon>
        <taxon>Fungi</taxon>
        <taxon>Dikarya</taxon>
        <taxon>Ascomycota</taxon>
        <taxon>Pezizomycotina</taxon>
        <taxon>Leotiomycetes</taxon>
        <taxon>Helotiales</taxon>
        <taxon>Amorphothecaceae</taxon>
        <taxon>Amorphotheca</taxon>
    </lineage>
</organism>
<dbReference type="PANTHER" id="PTHR35910">
    <property type="entry name" value="2EXR DOMAIN-CONTAINING PROTEIN"/>
    <property type="match status" value="1"/>
</dbReference>
<name>A0A2T3AZQ5_AMORE</name>
<evidence type="ECO:0000313" key="3">
    <source>
        <dbReference type="Proteomes" id="UP000241818"/>
    </source>
</evidence>
<dbReference type="OrthoDB" id="3513892at2759"/>
<feature type="domain" description="2EXR" evidence="1">
    <location>
        <begin position="16"/>
        <end position="98"/>
    </location>
</feature>